<dbReference type="RefSeq" id="WP_134359340.1">
    <property type="nucleotide sequence ID" value="NZ_CP038033.1"/>
</dbReference>
<dbReference type="OrthoDB" id="264813at2"/>
<evidence type="ECO:0000313" key="2">
    <source>
        <dbReference type="EMBL" id="QBQ56087.1"/>
    </source>
</evidence>
<evidence type="ECO:0000256" key="1">
    <source>
        <dbReference type="SAM" id="Phobius"/>
    </source>
</evidence>
<evidence type="ECO:0008006" key="4">
    <source>
        <dbReference type="Google" id="ProtNLM"/>
    </source>
</evidence>
<dbReference type="InterPro" id="IPR015943">
    <property type="entry name" value="WD40/YVTN_repeat-like_dom_sf"/>
</dbReference>
<dbReference type="InterPro" id="IPR039535">
    <property type="entry name" value="ASST-like"/>
</dbReference>
<accession>A0A4P7C2Z7</accession>
<dbReference type="PANTHER" id="PTHR35340">
    <property type="entry name" value="PQQ ENZYME REPEAT PROTEIN-RELATED"/>
    <property type="match status" value="1"/>
</dbReference>
<dbReference type="AlphaFoldDB" id="A0A4P7C2Z7"/>
<protein>
    <recommendedName>
        <fullName evidence="4">Aryl sulfotransferase</fullName>
    </recommendedName>
</protein>
<name>A0A4P7C2Z7_9GAMM</name>
<keyword evidence="3" id="KW-1185">Reference proteome</keyword>
<dbReference type="Gene3D" id="2.130.10.10">
    <property type="entry name" value="YVTN repeat-like/Quinoprotein amine dehydrogenase"/>
    <property type="match status" value="1"/>
</dbReference>
<dbReference type="EMBL" id="CP038033">
    <property type="protein sequence ID" value="QBQ56087.1"/>
    <property type="molecule type" value="Genomic_DNA"/>
</dbReference>
<dbReference type="InterPro" id="IPR053143">
    <property type="entry name" value="Arylsulfate_ST"/>
</dbReference>
<dbReference type="SUPFAM" id="SSF50998">
    <property type="entry name" value="Quinoprotein alcohol dehydrogenase-like"/>
    <property type="match status" value="1"/>
</dbReference>
<dbReference type="PANTHER" id="PTHR35340:SF5">
    <property type="entry name" value="ASST-DOMAIN-CONTAINING PROTEIN"/>
    <property type="match status" value="1"/>
</dbReference>
<dbReference type="Pfam" id="PF14269">
    <property type="entry name" value="Arylsulfotran_2"/>
    <property type="match status" value="1"/>
</dbReference>
<keyword evidence="1" id="KW-0472">Membrane</keyword>
<keyword evidence="1" id="KW-1133">Transmembrane helix</keyword>
<dbReference type="InterPro" id="IPR011047">
    <property type="entry name" value="Quinoprotein_ADH-like_sf"/>
</dbReference>
<proteinExistence type="predicted"/>
<dbReference type="Proteomes" id="UP000294325">
    <property type="component" value="Chromosome"/>
</dbReference>
<reference evidence="2 3" key="1">
    <citation type="submission" date="2019-03" db="EMBL/GenBank/DDBJ databases">
        <title>The genome sequence of Nitrosococcus wardiae strain D1FHST reveals the archetypal metabolic capacity of ammonia-oxidizing Gammaproteobacteria.</title>
        <authorList>
            <person name="Wang L."/>
            <person name="Lim C.K."/>
            <person name="Hanson T.E."/>
            <person name="Dang H."/>
            <person name="Klotz M.G."/>
        </authorList>
    </citation>
    <scope>NUCLEOTIDE SEQUENCE [LARGE SCALE GENOMIC DNA]</scope>
    <source>
        <strain evidence="2 3">D1FHS</strain>
    </source>
</reference>
<gene>
    <name evidence="2" type="ORF">E3U44_17400</name>
</gene>
<feature type="transmembrane region" description="Helical" evidence="1">
    <location>
        <begin position="12"/>
        <end position="31"/>
    </location>
</feature>
<dbReference type="KEGG" id="nwr:E3U44_17400"/>
<evidence type="ECO:0000313" key="3">
    <source>
        <dbReference type="Proteomes" id="UP000294325"/>
    </source>
</evidence>
<organism evidence="2 3">
    <name type="scientific">Nitrosococcus wardiae</name>
    <dbReference type="NCBI Taxonomy" id="1814290"/>
    <lineage>
        <taxon>Bacteria</taxon>
        <taxon>Pseudomonadati</taxon>
        <taxon>Pseudomonadota</taxon>
        <taxon>Gammaproteobacteria</taxon>
        <taxon>Chromatiales</taxon>
        <taxon>Chromatiaceae</taxon>
        <taxon>Nitrosococcus</taxon>
    </lineage>
</organism>
<keyword evidence="1" id="KW-0812">Transmembrane</keyword>
<sequence length="451" mass="51463">MSNRIGDVVFRILGMVGVAFLAFCAGSFVILDKQFPYEVFRNAYFAGIALFNKKTGYLDPFKTDLWAKARDDARGVTAYERGAAQEGYTLYSSGHTQKAFLIDMQGKVLHEWSMPYSQVWDESSAISDPVDDRNTYFRRTWLYPNGDLLAIYDGVGDTPHGYGLIKIDRNSKLIWKYLQRVHHDLDVAPDGRIFTLTHEIKQHEIENAPNLSPPRIDDDLVELSPDGEELRRIPLLETFVNSQYRGMLAVLPCYWMDTMECNSDFLHSNDVEYVTAENAQHFDFAKEGEVLVSTREPGVLILIDLDTRKLRWAIRGHWIGQHDPDLLPNGHILLYDNNGHFGPGGRSQVFEFDPKTYEVSWRYSGTPDKPFHSIIRGGQERLANGNTLITEDQRGRIFEVTPDGRIVWEFINPVRGGDQNAYLPIVSWGHRLDPASLDEDFRHTLKTSAGE</sequence>